<dbReference type="EMBL" id="JAGSXJ010000002">
    <property type="protein sequence ID" value="KAH6695568.1"/>
    <property type="molecule type" value="Genomic_DNA"/>
</dbReference>
<gene>
    <name evidence="2" type="ORF">F5X68DRAFT_187012</name>
</gene>
<feature type="chain" id="PRO_5040426214" evidence="1">
    <location>
        <begin position="20"/>
        <end position="146"/>
    </location>
</feature>
<keyword evidence="3" id="KW-1185">Reference proteome</keyword>
<protein>
    <submittedName>
        <fullName evidence="2">Uncharacterized protein</fullName>
    </submittedName>
</protein>
<dbReference type="Pfam" id="PF03995">
    <property type="entry name" value="Inhibitor_I36"/>
    <property type="match status" value="1"/>
</dbReference>
<proteinExistence type="predicted"/>
<dbReference type="InterPro" id="IPR011024">
    <property type="entry name" value="G_crystallin-like"/>
</dbReference>
<reference evidence="2" key="1">
    <citation type="journal article" date="2021" name="Nat. Commun.">
        <title>Genetic determinants of endophytism in the Arabidopsis root mycobiome.</title>
        <authorList>
            <person name="Mesny F."/>
            <person name="Miyauchi S."/>
            <person name="Thiergart T."/>
            <person name="Pickel B."/>
            <person name="Atanasova L."/>
            <person name="Karlsson M."/>
            <person name="Huettel B."/>
            <person name="Barry K.W."/>
            <person name="Haridas S."/>
            <person name="Chen C."/>
            <person name="Bauer D."/>
            <person name="Andreopoulos W."/>
            <person name="Pangilinan J."/>
            <person name="LaButti K."/>
            <person name="Riley R."/>
            <person name="Lipzen A."/>
            <person name="Clum A."/>
            <person name="Drula E."/>
            <person name="Henrissat B."/>
            <person name="Kohler A."/>
            <person name="Grigoriev I.V."/>
            <person name="Martin F.M."/>
            <person name="Hacquard S."/>
        </authorList>
    </citation>
    <scope>NUCLEOTIDE SEQUENCE</scope>
    <source>
        <strain evidence="2">MPI-SDFR-AT-0117</strain>
    </source>
</reference>
<comment type="caution">
    <text evidence="2">The sequence shown here is derived from an EMBL/GenBank/DDBJ whole genome shotgun (WGS) entry which is preliminary data.</text>
</comment>
<keyword evidence="1" id="KW-0732">Signal</keyword>
<organism evidence="2 3">
    <name type="scientific">Plectosphaerella plurivora</name>
    <dbReference type="NCBI Taxonomy" id="936078"/>
    <lineage>
        <taxon>Eukaryota</taxon>
        <taxon>Fungi</taxon>
        <taxon>Dikarya</taxon>
        <taxon>Ascomycota</taxon>
        <taxon>Pezizomycotina</taxon>
        <taxon>Sordariomycetes</taxon>
        <taxon>Hypocreomycetidae</taxon>
        <taxon>Glomerellales</taxon>
        <taxon>Plectosphaerellaceae</taxon>
        <taxon>Plectosphaerella</taxon>
    </lineage>
</organism>
<dbReference type="OrthoDB" id="5202852at2759"/>
<evidence type="ECO:0000256" key="1">
    <source>
        <dbReference type="SAM" id="SignalP"/>
    </source>
</evidence>
<evidence type="ECO:0000313" key="3">
    <source>
        <dbReference type="Proteomes" id="UP000770015"/>
    </source>
</evidence>
<evidence type="ECO:0000313" key="2">
    <source>
        <dbReference type="EMBL" id="KAH6695568.1"/>
    </source>
</evidence>
<dbReference type="SUPFAM" id="SSF49695">
    <property type="entry name" value="gamma-Crystallin-like"/>
    <property type="match status" value="1"/>
</dbReference>
<dbReference type="Proteomes" id="UP000770015">
    <property type="component" value="Unassembled WGS sequence"/>
</dbReference>
<sequence length="146" mass="15285">MVSTKLILVLASALSAVSAVPAAAPSPESSAPGVGGSTVAVAEAVEKRELHKRATVQFQVFENTNYGGASLTISANSNQCFSFTGVWSGWNDRISSAKTLTNGWSCYIYDTSNCSGGRGGPITTGNPHSDLHFYGWGDRTSSFICI</sequence>
<name>A0A9P9AHL1_9PEZI</name>
<accession>A0A9P9AHL1</accession>
<feature type="signal peptide" evidence="1">
    <location>
        <begin position="1"/>
        <end position="19"/>
    </location>
</feature>
<dbReference type="Gene3D" id="2.60.20.10">
    <property type="entry name" value="Crystallins"/>
    <property type="match status" value="1"/>
</dbReference>
<dbReference type="AlphaFoldDB" id="A0A9P9AHL1"/>